<dbReference type="EMBL" id="KV423990">
    <property type="protein sequence ID" value="KZT55713.1"/>
    <property type="molecule type" value="Genomic_DNA"/>
</dbReference>
<dbReference type="CDD" id="cd04301">
    <property type="entry name" value="NAT_SF"/>
    <property type="match status" value="1"/>
</dbReference>
<sequence>MAATSGDEPRLVRYDTPSAFLRAALPFDTWHMNIALGTSLQFFVEVGDAKAQPGQPRLWVAVWTGDELDIVLVRTSTMVTLCTPKHSSSLSPEWLAPRMKLLANSLHSLISSGAQPAMTSVTGATLLTSAFTPLYAAISGISPDGPAILDTLHTHCPRDRVNLHPPPLPEGHAIYVVEPGDTNALSHLAKLVQEFRAHHSGPGAYITLEQAAQYAEVGIRFREFMVYSIRDAEGKEEYAGYVRDGRIISKHAAIRNVFTLPSYRRQGIAQALTQAAVVRLLSEPNRMNHVLAKLLPAGAETAIDDAQIFAEKSNLSAQGIYSRVGYGFPVGEWDEEDGKSWEDCVELGYPGNTGH</sequence>
<dbReference type="InterPro" id="IPR016181">
    <property type="entry name" value="Acyl_CoA_acyltransferase"/>
</dbReference>
<evidence type="ECO:0000313" key="3">
    <source>
        <dbReference type="Proteomes" id="UP000076842"/>
    </source>
</evidence>
<reference evidence="2 3" key="1">
    <citation type="journal article" date="2016" name="Mol. Biol. Evol.">
        <title>Comparative Genomics of Early-Diverging Mushroom-Forming Fungi Provides Insights into the Origins of Lignocellulose Decay Capabilities.</title>
        <authorList>
            <person name="Nagy L.G."/>
            <person name="Riley R."/>
            <person name="Tritt A."/>
            <person name="Adam C."/>
            <person name="Daum C."/>
            <person name="Floudas D."/>
            <person name="Sun H."/>
            <person name="Yadav J.S."/>
            <person name="Pangilinan J."/>
            <person name="Larsson K.H."/>
            <person name="Matsuura K."/>
            <person name="Barry K."/>
            <person name="Labutti K."/>
            <person name="Kuo R."/>
            <person name="Ohm R.A."/>
            <person name="Bhattacharya S.S."/>
            <person name="Shirouzu T."/>
            <person name="Yoshinaga Y."/>
            <person name="Martin F.M."/>
            <person name="Grigoriev I.V."/>
            <person name="Hibbett D.S."/>
        </authorList>
    </citation>
    <scope>NUCLEOTIDE SEQUENCE [LARGE SCALE GENOMIC DNA]</scope>
    <source>
        <strain evidence="2 3">HHB12733</strain>
    </source>
</reference>
<dbReference type="Proteomes" id="UP000076842">
    <property type="component" value="Unassembled WGS sequence"/>
</dbReference>
<dbReference type="AlphaFoldDB" id="A0A165EXB7"/>
<dbReference type="OrthoDB" id="2523549at2759"/>
<dbReference type="InterPro" id="IPR000182">
    <property type="entry name" value="GNAT_dom"/>
</dbReference>
<gene>
    <name evidence="2" type="ORF">CALCODRAFT_518605</name>
</gene>
<proteinExistence type="predicted"/>
<dbReference type="GO" id="GO:0016747">
    <property type="term" value="F:acyltransferase activity, transferring groups other than amino-acyl groups"/>
    <property type="evidence" value="ECO:0007669"/>
    <property type="project" value="InterPro"/>
</dbReference>
<keyword evidence="3" id="KW-1185">Reference proteome</keyword>
<feature type="domain" description="N-acetyltransferase" evidence="1">
    <location>
        <begin position="175"/>
        <end position="352"/>
    </location>
</feature>
<evidence type="ECO:0000313" key="2">
    <source>
        <dbReference type="EMBL" id="KZT55713.1"/>
    </source>
</evidence>
<organism evidence="2 3">
    <name type="scientific">Calocera cornea HHB12733</name>
    <dbReference type="NCBI Taxonomy" id="1353952"/>
    <lineage>
        <taxon>Eukaryota</taxon>
        <taxon>Fungi</taxon>
        <taxon>Dikarya</taxon>
        <taxon>Basidiomycota</taxon>
        <taxon>Agaricomycotina</taxon>
        <taxon>Dacrymycetes</taxon>
        <taxon>Dacrymycetales</taxon>
        <taxon>Dacrymycetaceae</taxon>
        <taxon>Calocera</taxon>
    </lineage>
</organism>
<evidence type="ECO:0000259" key="1">
    <source>
        <dbReference type="PROSITE" id="PS51186"/>
    </source>
</evidence>
<dbReference type="Pfam" id="PF00583">
    <property type="entry name" value="Acetyltransf_1"/>
    <property type="match status" value="1"/>
</dbReference>
<protein>
    <recommendedName>
        <fullName evidence="1">N-acetyltransferase domain-containing protein</fullName>
    </recommendedName>
</protein>
<dbReference type="PROSITE" id="PS51186">
    <property type="entry name" value="GNAT"/>
    <property type="match status" value="1"/>
</dbReference>
<dbReference type="SUPFAM" id="SSF55729">
    <property type="entry name" value="Acyl-CoA N-acyltransferases (Nat)"/>
    <property type="match status" value="1"/>
</dbReference>
<name>A0A165EXB7_9BASI</name>
<dbReference type="InParanoid" id="A0A165EXB7"/>
<dbReference type="Gene3D" id="3.40.630.30">
    <property type="match status" value="1"/>
</dbReference>
<accession>A0A165EXB7</accession>